<protein>
    <recommendedName>
        <fullName evidence="4">ABC transporter permease</fullName>
    </recommendedName>
</protein>
<feature type="transmembrane region" description="Helical" evidence="1">
    <location>
        <begin position="163"/>
        <end position="185"/>
    </location>
</feature>
<dbReference type="EMBL" id="AP027732">
    <property type="protein sequence ID" value="BDZ51255.1"/>
    <property type="molecule type" value="Genomic_DNA"/>
</dbReference>
<dbReference type="RefSeq" id="WP_286344055.1">
    <property type="nucleotide sequence ID" value="NZ_AP027732.1"/>
</dbReference>
<proteinExistence type="predicted"/>
<sequence>MSAITHGATLGAHPVSAGHRVWRVVRLNLVNTRTVFVVPAIVMGSILLVNAAIWYIITATTSGTDRVDAMTGTQYSGGSFYIFVFMLVIGVQVVTATFPFALGLSATRRDFALGSGLTFVLLAAVYSIAFAALSLVERATGGWFLGGHLFTSLYFGANVGQRLLVVFFGLLFCFFVGAMGGTLFMRWRATGVMLGGAALAVVVLGALAAVSFSDSWGAVGRSLLAAGPLGIATWLLVPIAVCSIAGFTVLRRATPKS</sequence>
<name>A0ABM8GSG6_9MICO</name>
<keyword evidence="1" id="KW-0812">Transmembrane</keyword>
<feature type="transmembrane region" description="Helical" evidence="1">
    <location>
        <begin position="35"/>
        <end position="57"/>
    </location>
</feature>
<reference evidence="3" key="1">
    <citation type="journal article" date="2019" name="Int. J. Syst. Evol. Microbiol.">
        <title>The Global Catalogue of Microorganisms (GCM) 10K type strain sequencing project: providing services to taxonomists for standard genome sequencing and annotation.</title>
        <authorList>
            <consortium name="The Broad Institute Genomics Platform"/>
            <consortium name="The Broad Institute Genome Sequencing Center for Infectious Disease"/>
            <person name="Wu L."/>
            <person name="Ma J."/>
        </authorList>
    </citation>
    <scope>NUCLEOTIDE SEQUENCE [LARGE SCALE GENOMIC DNA]</scope>
    <source>
        <strain evidence="3">NBRC 108728</strain>
    </source>
</reference>
<accession>A0ABM8GSG6</accession>
<keyword evidence="1" id="KW-1133">Transmembrane helix</keyword>
<organism evidence="2 3">
    <name type="scientific">Frondihabitans sucicola</name>
    <dbReference type="NCBI Taxonomy" id="1268041"/>
    <lineage>
        <taxon>Bacteria</taxon>
        <taxon>Bacillati</taxon>
        <taxon>Actinomycetota</taxon>
        <taxon>Actinomycetes</taxon>
        <taxon>Micrococcales</taxon>
        <taxon>Microbacteriaceae</taxon>
        <taxon>Frondihabitans</taxon>
    </lineage>
</organism>
<keyword evidence="1" id="KW-0472">Membrane</keyword>
<feature type="transmembrane region" description="Helical" evidence="1">
    <location>
        <begin position="80"/>
        <end position="104"/>
    </location>
</feature>
<feature type="transmembrane region" description="Helical" evidence="1">
    <location>
        <begin position="192"/>
        <end position="211"/>
    </location>
</feature>
<evidence type="ECO:0000313" key="2">
    <source>
        <dbReference type="EMBL" id="BDZ51255.1"/>
    </source>
</evidence>
<keyword evidence="3" id="KW-1185">Reference proteome</keyword>
<feature type="transmembrane region" description="Helical" evidence="1">
    <location>
        <begin position="231"/>
        <end position="250"/>
    </location>
</feature>
<gene>
    <name evidence="2" type="ORF">GCM10025867_34960</name>
</gene>
<evidence type="ECO:0000313" key="3">
    <source>
        <dbReference type="Proteomes" id="UP001321486"/>
    </source>
</evidence>
<dbReference type="Proteomes" id="UP001321486">
    <property type="component" value="Chromosome"/>
</dbReference>
<evidence type="ECO:0000256" key="1">
    <source>
        <dbReference type="SAM" id="Phobius"/>
    </source>
</evidence>
<evidence type="ECO:0008006" key="4">
    <source>
        <dbReference type="Google" id="ProtNLM"/>
    </source>
</evidence>
<feature type="transmembrane region" description="Helical" evidence="1">
    <location>
        <begin position="111"/>
        <end position="136"/>
    </location>
</feature>